<dbReference type="GeneID" id="93149598"/>
<dbReference type="Proteomes" id="UP001055091">
    <property type="component" value="Unassembled WGS sequence"/>
</dbReference>
<dbReference type="EMBL" id="WNME01000001">
    <property type="protein sequence ID" value="MUB61815.1"/>
    <property type="molecule type" value="Genomic_DNA"/>
</dbReference>
<dbReference type="RefSeq" id="WP_006777171.1">
    <property type="nucleotide sequence ID" value="NZ_BQNJ01000002.1"/>
</dbReference>
<evidence type="ECO:0000313" key="1">
    <source>
        <dbReference type="EMBL" id="GKH03723.1"/>
    </source>
</evidence>
<proteinExistence type="predicted"/>
<dbReference type="AlphaFoldDB" id="A0A174KNF4"/>
<accession>A0A174KNF4</accession>
<reference evidence="1" key="2">
    <citation type="submission" date="2022-01" db="EMBL/GenBank/DDBJ databases">
        <title>Novel bile acid biosynthetic pathways are enriched in the microbiome of centenarians.</title>
        <authorList>
            <person name="Sato Y."/>
            <person name="Atarashi K."/>
            <person name="Plichta R.D."/>
            <person name="Arai Y."/>
            <person name="Sasajima S."/>
            <person name="Kearney M.S."/>
            <person name="Suda W."/>
            <person name="Takeshita K."/>
            <person name="Sasaki T."/>
            <person name="Okamoto S."/>
            <person name="Skelly N.A."/>
            <person name="Okamura Y."/>
            <person name="Vlamakis H."/>
            <person name="Li Y."/>
            <person name="Tanoue T."/>
            <person name="Takei H."/>
            <person name="Nittono H."/>
            <person name="Narushima S."/>
            <person name="Irie J."/>
            <person name="Itoh H."/>
            <person name="Moriya K."/>
            <person name="Sugiura Y."/>
            <person name="Suematsu M."/>
            <person name="Moritoki N."/>
            <person name="Shibata S."/>
            <person name="Littman R.D."/>
            <person name="Fischbach A.M."/>
            <person name="Uwamino Y."/>
            <person name="Inoue T."/>
            <person name="Honda A."/>
            <person name="Hattori M."/>
            <person name="Murai T."/>
            <person name="Xavier J.R."/>
            <person name="Hirose N."/>
            <person name="Honda K."/>
        </authorList>
    </citation>
    <scope>NUCLEOTIDE SEQUENCE</scope>
    <source>
        <strain evidence="1">CE91-St55</strain>
    </source>
</reference>
<sequence>MKKNQPVTFEVSIEEYNNHTWQGTVRMNGQTIPFQSDLDLLLLINRLVNEPCEKTFHKTSAQR</sequence>
<protein>
    <submittedName>
        <fullName evidence="1">Uncharacterized protein</fullName>
    </submittedName>
</protein>
<dbReference type="EMBL" id="BQNJ01000002">
    <property type="protein sequence ID" value="GKH03723.1"/>
    <property type="molecule type" value="Genomic_DNA"/>
</dbReference>
<evidence type="ECO:0000313" key="2">
    <source>
        <dbReference type="EMBL" id="MUB61815.1"/>
    </source>
</evidence>
<gene>
    <name evidence="1" type="ORF">CE91St55_57040</name>
    <name evidence="2" type="ORF">GNE07_01790</name>
</gene>
<reference evidence="2 3" key="1">
    <citation type="submission" date="2019-09" db="EMBL/GenBank/DDBJ databases">
        <title>Draft genome sequencing of Hungatella hathewayi 123Y-2.</title>
        <authorList>
            <person name="Lv Q."/>
            <person name="Li S."/>
        </authorList>
    </citation>
    <scope>NUCLEOTIDE SEQUENCE [LARGE SCALE GENOMIC DNA]</scope>
    <source>
        <strain evidence="2 3">123Y-2</strain>
    </source>
</reference>
<evidence type="ECO:0000313" key="4">
    <source>
        <dbReference type="Proteomes" id="UP001055091"/>
    </source>
</evidence>
<evidence type="ECO:0000313" key="3">
    <source>
        <dbReference type="Proteomes" id="UP000434223"/>
    </source>
</evidence>
<comment type="caution">
    <text evidence="1">The sequence shown here is derived from an EMBL/GenBank/DDBJ whole genome shotgun (WGS) entry which is preliminary data.</text>
</comment>
<name>A0A174KNF4_9FIRM</name>
<organism evidence="1 4">
    <name type="scientific">Hungatella hathewayi</name>
    <dbReference type="NCBI Taxonomy" id="154046"/>
    <lineage>
        <taxon>Bacteria</taxon>
        <taxon>Bacillati</taxon>
        <taxon>Bacillota</taxon>
        <taxon>Clostridia</taxon>
        <taxon>Lachnospirales</taxon>
        <taxon>Lachnospiraceae</taxon>
        <taxon>Hungatella</taxon>
    </lineage>
</organism>
<dbReference type="Proteomes" id="UP000434223">
    <property type="component" value="Unassembled WGS sequence"/>
</dbReference>